<feature type="transmembrane region" description="Helical" evidence="6">
    <location>
        <begin position="78"/>
        <end position="102"/>
    </location>
</feature>
<evidence type="ECO:0000259" key="7">
    <source>
        <dbReference type="SMART" id="SM00014"/>
    </source>
</evidence>
<evidence type="ECO:0000256" key="2">
    <source>
        <dbReference type="ARBA" id="ARBA00008816"/>
    </source>
</evidence>
<evidence type="ECO:0000256" key="3">
    <source>
        <dbReference type="ARBA" id="ARBA00022692"/>
    </source>
</evidence>
<evidence type="ECO:0000256" key="1">
    <source>
        <dbReference type="ARBA" id="ARBA00004141"/>
    </source>
</evidence>
<accession>A0A6A7A541</accession>
<reference evidence="8" key="1">
    <citation type="journal article" date="2020" name="Stud. Mycol.">
        <title>101 Dothideomycetes genomes: a test case for predicting lifestyles and emergence of pathogens.</title>
        <authorList>
            <person name="Haridas S."/>
            <person name="Albert R."/>
            <person name="Binder M."/>
            <person name="Bloem J."/>
            <person name="Labutti K."/>
            <person name="Salamov A."/>
            <person name="Andreopoulos B."/>
            <person name="Baker S."/>
            <person name="Barry K."/>
            <person name="Bills G."/>
            <person name="Bluhm B."/>
            <person name="Cannon C."/>
            <person name="Castanera R."/>
            <person name="Culley D."/>
            <person name="Daum C."/>
            <person name="Ezra D."/>
            <person name="Gonzalez J."/>
            <person name="Henrissat B."/>
            <person name="Kuo A."/>
            <person name="Liang C."/>
            <person name="Lipzen A."/>
            <person name="Lutzoni F."/>
            <person name="Magnuson J."/>
            <person name="Mondo S."/>
            <person name="Nolan M."/>
            <person name="Ohm R."/>
            <person name="Pangilinan J."/>
            <person name="Park H.-J."/>
            <person name="Ramirez L."/>
            <person name="Alfaro M."/>
            <person name="Sun H."/>
            <person name="Tritt A."/>
            <person name="Yoshinaga Y."/>
            <person name="Zwiers L.-H."/>
            <person name="Turgeon B."/>
            <person name="Goodwin S."/>
            <person name="Spatafora J."/>
            <person name="Crous P."/>
            <person name="Grigoriev I."/>
        </authorList>
    </citation>
    <scope>NUCLEOTIDE SEQUENCE</scope>
    <source>
        <strain evidence="8">CBS 113818</strain>
    </source>
</reference>
<dbReference type="InterPro" id="IPR036938">
    <property type="entry name" value="PAP2/HPO_sf"/>
</dbReference>
<keyword evidence="3 6" id="KW-0812">Transmembrane</keyword>
<dbReference type="InterPro" id="IPR000326">
    <property type="entry name" value="PAP2/HPO"/>
</dbReference>
<keyword evidence="4 6" id="KW-1133">Transmembrane helix</keyword>
<dbReference type="SMART" id="SM00014">
    <property type="entry name" value="acidPPc"/>
    <property type="match status" value="1"/>
</dbReference>
<keyword evidence="9" id="KW-1185">Reference proteome</keyword>
<evidence type="ECO:0000313" key="9">
    <source>
        <dbReference type="Proteomes" id="UP000799424"/>
    </source>
</evidence>
<dbReference type="GO" id="GO:0006644">
    <property type="term" value="P:phospholipid metabolic process"/>
    <property type="evidence" value="ECO:0007669"/>
    <property type="project" value="InterPro"/>
</dbReference>
<feature type="transmembrane region" description="Helical" evidence="6">
    <location>
        <begin position="235"/>
        <end position="252"/>
    </location>
</feature>
<dbReference type="Proteomes" id="UP000799424">
    <property type="component" value="Unassembled WGS sequence"/>
</dbReference>
<dbReference type="CDD" id="cd03390">
    <property type="entry name" value="PAP2_containing_1_like"/>
    <property type="match status" value="1"/>
</dbReference>
<dbReference type="PANTHER" id="PTHR10165:SF84">
    <property type="entry name" value="PHOSPHATIDIC ACID PHOSPHATASE BETA"/>
    <property type="match status" value="1"/>
</dbReference>
<keyword evidence="5 6" id="KW-0472">Membrane</keyword>
<feature type="domain" description="Phosphatidic acid phosphatase type 2/haloperoxidase" evidence="7">
    <location>
        <begin position="112"/>
        <end position="277"/>
    </location>
</feature>
<feature type="transmembrane region" description="Helical" evidence="6">
    <location>
        <begin position="184"/>
        <end position="202"/>
    </location>
</feature>
<dbReference type="GO" id="GO:0046839">
    <property type="term" value="P:phospholipid dephosphorylation"/>
    <property type="evidence" value="ECO:0007669"/>
    <property type="project" value="TreeGrafter"/>
</dbReference>
<comment type="similarity">
    <text evidence="2">Belongs to the PA-phosphatase related phosphoesterase family.</text>
</comment>
<dbReference type="PANTHER" id="PTHR10165">
    <property type="entry name" value="LIPID PHOSPHATE PHOSPHATASE"/>
    <property type="match status" value="1"/>
</dbReference>
<sequence length="300" mass="33528">MTPRRKHPLVPGFINPPPFGTFLRRNWFDITTILLCVLTAWLLYKFCPPLMPRYFPLFENVQQTSWGIRHSQPFRSEYVTTIMSAAIAFVIPALIMGLIALWGTRGFGDANAALVGLGYALATSTLLIVLLKIFIGGLRPHFLTVCNPVMPPPVPGIGAYKQYYTASQVCLGPVKEIQMSFPSGHASAAFAGFGFLALYLNAKFKIISNGGRFRETYGSREPGPMTSRVHHWKSLLFALPWLVALLLSLSKIRDGWHHPIDILFGALIGTLFAHLAYRMCYRSVYDWKENHIPLEGDGGE</sequence>
<evidence type="ECO:0000313" key="8">
    <source>
        <dbReference type="EMBL" id="KAF2827898.1"/>
    </source>
</evidence>
<keyword evidence="8" id="KW-0575">Peroxidase</keyword>
<feature type="transmembrane region" description="Helical" evidence="6">
    <location>
        <begin position="27"/>
        <end position="44"/>
    </location>
</feature>
<dbReference type="OrthoDB" id="10030083at2759"/>
<dbReference type="Gene3D" id="1.20.144.10">
    <property type="entry name" value="Phosphatidic acid phosphatase type 2/haloperoxidase"/>
    <property type="match status" value="1"/>
</dbReference>
<dbReference type="EMBL" id="MU006223">
    <property type="protein sequence ID" value="KAF2827898.1"/>
    <property type="molecule type" value="Genomic_DNA"/>
</dbReference>
<gene>
    <name evidence="8" type="ORF">CC86DRAFT_320314</name>
</gene>
<dbReference type="GO" id="GO:0016020">
    <property type="term" value="C:membrane"/>
    <property type="evidence" value="ECO:0007669"/>
    <property type="project" value="UniProtKB-SubCell"/>
</dbReference>
<dbReference type="SUPFAM" id="SSF48317">
    <property type="entry name" value="Acid phosphatase/Vanadium-dependent haloperoxidase"/>
    <property type="match status" value="1"/>
</dbReference>
<name>A0A6A7A541_9PLEO</name>
<evidence type="ECO:0000256" key="6">
    <source>
        <dbReference type="SAM" id="Phobius"/>
    </source>
</evidence>
<comment type="subcellular location">
    <subcellularLocation>
        <location evidence="1">Membrane</location>
        <topology evidence="1">Multi-pass membrane protein</topology>
    </subcellularLocation>
</comment>
<protein>
    <submittedName>
        <fullName evidence="8">Acid phosphatase/Vanadium-dependent haloperoxidase</fullName>
    </submittedName>
</protein>
<evidence type="ECO:0000256" key="4">
    <source>
        <dbReference type="ARBA" id="ARBA00022989"/>
    </source>
</evidence>
<feature type="transmembrane region" description="Helical" evidence="6">
    <location>
        <begin position="258"/>
        <end position="277"/>
    </location>
</feature>
<dbReference type="GO" id="GO:0004601">
    <property type="term" value="F:peroxidase activity"/>
    <property type="evidence" value="ECO:0007669"/>
    <property type="project" value="UniProtKB-KW"/>
</dbReference>
<organism evidence="8 9">
    <name type="scientific">Ophiobolus disseminans</name>
    <dbReference type="NCBI Taxonomy" id="1469910"/>
    <lineage>
        <taxon>Eukaryota</taxon>
        <taxon>Fungi</taxon>
        <taxon>Dikarya</taxon>
        <taxon>Ascomycota</taxon>
        <taxon>Pezizomycotina</taxon>
        <taxon>Dothideomycetes</taxon>
        <taxon>Pleosporomycetidae</taxon>
        <taxon>Pleosporales</taxon>
        <taxon>Pleosporineae</taxon>
        <taxon>Phaeosphaeriaceae</taxon>
        <taxon>Ophiobolus</taxon>
    </lineage>
</organism>
<dbReference type="Pfam" id="PF01569">
    <property type="entry name" value="PAP2"/>
    <property type="match status" value="1"/>
</dbReference>
<feature type="transmembrane region" description="Helical" evidence="6">
    <location>
        <begin position="114"/>
        <end position="135"/>
    </location>
</feature>
<dbReference type="InterPro" id="IPR043216">
    <property type="entry name" value="PAP-like"/>
</dbReference>
<dbReference type="GO" id="GO:0008195">
    <property type="term" value="F:phosphatidate phosphatase activity"/>
    <property type="evidence" value="ECO:0007669"/>
    <property type="project" value="TreeGrafter"/>
</dbReference>
<evidence type="ECO:0000256" key="5">
    <source>
        <dbReference type="ARBA" id="ARBA00023136"/>
    </source>
</evidence>
<dbReference type="AlphaFoldDB" id="A0A6A7A541"/>
<feature type="non-terminal residue" evidence="8">
    <location>
        <position position="300"/>
    </location>
</feature>
<proteinExistence type="inferred from homology"/>
<keyword evidence="8" id="KW-0560">Oxidoreductase</keyword>